<name>A0A0E4A0G6_9BACT</name>
<evidence type="ECO:0000256" key="1">
    <source>
        <dbReference type="ARBA" id="ARBA00022605"/>
    </source>
</evidence>
<dbReference type="KEGG" id="srd:SD10_10225"/>
<evidence type="ECO:0000256" key="2">
    <source>
        <dbReference type="ARBA" id="ARBA00022679"/>
    </source>
</evidence>
<dbReference type="CDD" id="cd03354">
    <property type="entry name" value="LbH_SAT"/>
    <property type="match status" value="1"/>
</dbReference>
<dbReference type="Proteomes" id="UP000033054">
    <property type="component" value="Chromosome"/>
</dbReference>
<dbReference type="STRING" id="1379870.SD10_10225"/>
<gene>
    <name evidence="4" type="ORF">SD10_10225</name>
</gene>
<organism evidence="4 5">
    <name type="scientific">Spirosoma radiotolerans</name>
    <dbReference type="NCBI Taxonomy" id="1379870"/>
    <lineage>
        <taxon>Bacteria</taxon>
        <taxon>Pseudomonadati</taxon>
        <taxon>Bacteroidota</taxon>
        <taxon>Cytophagia</taxon>
        <taxon>Cytophagales</taxon>
        <taxon>Cytophagaceae</taxon>
        <taxon>Spirosoma</taxon>
    </lineage>
</organism>
<sequence length="281" mass="31272">MTTETSSFLDHLQTQRARYRYKLPSRPDAGRFIDQLMRLLFPVTQECKSISQHVEETYQNLNEQLVCLLHPLEKNLAESSVVITERFFEQLPGIYDNLLFDAHAIADNDPAAVGIEEVVAVYPGFYTIAVYRIAHELLKLNVPLLPRMLTEYAHGQTGIDIHPGAQIGKSFFIDHGTGVVIGETTIIGDNVKIYQGVTLGATHVAKSMAQKKRHPTIENNVVIYANATILGGYTVVGHDSVIGGNVWLTNSVEAHSLVFHQHQTDVRVKSLEASEPINFVI</sequence>
<dbReference type="GO" id="GO:0016746">
    <property type="term" value="F:acyltransferase activity"/>
    <property type="evidence" value="ECO:0007669"/>
    <property type="project" value="UniProtKB-KW"/>
</dbReference>
<dbReference type="InterPro" id="IPR011004">
    <property type="entry name" value="Trimer_LpxA-like_sf"/>
</dbReference>
<keyword evidence="5" id="KW-1185">Reference proteome</keyword>
<dbReference type="PANTHER" id="PTHR42811">
    <property type="entry name" value="SERINE ACETYLTRANSFERASE"/>
    <property type="match status" value="1"/>
</dbReference>
<evidence type="ECO:0000313" key="4">
    <source>
        <dbReference type="EMBL" id="AKD58442.1"/>
    </source>
</evidence>
<dbReference type="SUPFAM" id="SSF51161">
    <property type="entry name" value="Trimeric LpxA-like enzymes"/>
    <property type="match status" value="1"/>
</dbReference>
<keyword evidence="1" id="KW-0028">Amino-acid biosynthesis</keyword>
<dbReference type="OrthoDB" id="9801456at2"/>
<reference evidence="4 5" key="1">
    <citation type="journal article" date="2014" name="Curr. Microbiol.">
        <title>Spirosoma radiotolerans sp. nov., a gamma-radiation-resistant bacterium isolated from gamma ray-irradiated soil.</title>
        <authorList>
            <person name="Lee J.J."/>
            <person name="Srinivasan S."/>
            <person name="Lim S."/>
            <person name="Joe M."/>
            <person name="Im S."/>
            <person name="Bae S.I."/>
            <person name="Park K.R."/>
            <person name="Han J.H."/>
            <person name="Park S.H."/>
            <person name="Joo B.M."/>
            <person name="Park S.J."/>
            <person name="Kim M.K."/>
        </authorList>
    </citation>
    <scope>NUCLEOTIDE SEQUENCE [LARGE SCALE GENOMIC DNA]</scope>
    <source>
        <strain evidence="4 5">DG5A</strain>
    </source>
</reference>
<proteinExistence type="predicted"/>
<keyword evidence="2 4" id="KW-0808">Transferase</keyword>
<evidence type="ECO:0000313" key="5">
    <source>
        <dbReference type="Proteomes" id="UP000033054"/>
    </source>
</evidence>
<keyword evidence="3" id="KW-0012">Acyltransferase</keyword>
<evidence type="ECO:0000256" key="3">
    <source>
        <dbReference type="ARBA" id="ARBA00023315"/>
    </source>
</evidence>
<protein>
    <submittedName>
        <fullName evidence="4">Serine acetyltransferase</fullName>
    </submittedName>
</protein>
<dbReference type="RefSeq" id="WP_046579322.1">
    <property type="nucleotide sequence ID" value="NZ_CP010429.1"/>
</dbReference>
<dbReference type="GO" id="GO:0008652">
    <property type="term" value="P:amino acid biosynthetic process"/>
    <property type="evidence" value="ECO:0007669"/>
    <property type="project" value="UniProtKB-KW"/>
</dbReference>
<dbReference type="PATRIC" id="fig|1379870.5.peg.2224"/>
<accession>A0A0E4A0G6</accession>
<dbReference type="InterPro" id="IPR045304">
    <property type="entry name" value="LbH_SAT"/>
</dbReference>
<dbReference type="AlphaFoldDB" id="A0A0E4A0G6"/>
<dbReference type="Gene3D" id="1.10.3130.10">
    <property type="entry name" value="serine acetyltransferase, domain 1"/>
    <property type="match status" value="1"/>
</dbReference>
<dbReference type="Gene3D" id="2.160.10.10">
    <property type="entry name" value="Hexapeptide repeat proteins"/>
    <property type="match status" value="1"/>
</dbReference>
<dbReference type="HOGENOM" id="CLU_051638_1_1_10"/>
<dbReference type="InterPro" id="IPR042122">
    <property type="entry name" value="Ser_AcTrfase_N_sf"/>
</dbReference>
<dbReference type="EMBL" id="CP010429">
    <property type="protein sequence ID" value="AKD58442.1"/>
    <property type="molecule type" value="Genomic_DNA"/>
</dbReference>